<dbReference type="EMBL" id="JAGKSP010000009">
    <property type="protein sequence ID" value="MBP3965070.1"/>
    <property type="molecule type" value="Genomic_DNA"/>
</dbReference>
<dbReference type="InterPro" id="IPR011761">
    <property type="entry name" value="ATP-grasp"/>
</dbReference>
<comment type="caution">
    <text evidence="3">The sequence shown here is derived from an EMBL/GenBank/DDBJ whole genome shotgun (WGS) entry which is preliminary data.</text>
</comment>
<name>A0ABS5CGQ8_9BACL</name>
<evidence type="ECO:0000313" key="4">
    <source>
        <dbReference type="Proteomes" id="UP000673394"/>
    </source>
</evidence>
<dbReference type="SUPFAM" id="SSF56059">
    <property type="entry name" value="Glutathione synthetase ATP-binding domain-like"/>
    <property type="match status" value="1"/>
</dbReference>
<evidence type="ECO:0000313" key="3">
    <source>
        <dbReference type="EMBL" id="MBP3965070.1"/>
    </source>
</evidence>
<feature type="domain" description="ATP-grasp" evidence="2">
    <location>
        <begin position="108"/>
        <end position="338"/>
    </location>
</feature>
<sequence length="343" mass="40374">MIKNHGFVGLLVANRSQRKNVLNQYLRYNRTNLKLFCFTPNSIDWEKKSIVGLHRLNRKWVLTKFPFPKVVYNRCYDTHPELLDRLGAIIGKDKCFNHINQFNKQEIYTNLSRWLVDYLPETVPFDKENAVHLLHVHSVIYLKPIYGHKGKGVYRVELMESGEIHISLHYFTPDIIFNDVKQFEDHIQELIGSTPYMIQEGVNIKQFNNQHFDIRALVQKNDRGLWSVTNVVSRIAYKVSYNTSICERACLSLEVLNHLYPPDKVDAIIQSVYNCSLRSAEILDEDKTYHLGEFSVDFVLDNDDRIWIIELNGKPQKDLYNGMRNQFAVYERPIQYAHYLHAH</sequence>
<dbReference type="Pfam" id="PF14398">
    <property type="entry name" value="ATPgrasp_YheCD"/>
    <property type="match status" value="1"/>
</dbReference>
<dbReference type="InterPro" id="IPR026838">
    <property type="entry name" value="YheC/D"/>
</dbReference>
<proteinExistence type="predicted"/>
<keyword evidence="1" id="KW-0067">ATP-binding</keyword>
<evidence type="ECO:0000259" key="2">
    <source>
        <dbReference type="PROSITE" id="PS50975"/>
    </source>
</evidence>
<accession>A0ABS5CGQ8</accession>
<organism evidence="3 4">
    <name type="scientific">Paenibacillus lignilyticus</name>
    <dbReference type="NCBI Taxonomy" id="1172615"/>
    <lineage>
        <taxon>Bacteria</taxon>
        <taxon>Bacillati</taxon>
        <taxon>Bacillota</taxon>
        <taxon>Bacilli</taxon>
        <taxon>Bacillales</taxon>
        <taxon>Paenibacillaceae</taxon>
        <taxon>Paenibacillus</taxon>
    </lineage>
</organism>
<keyword evidence="1" id="KW-0547">Nucleotide-binding</keyword>
<protein>
    <submittedName>
        <fullName evidence="3">YheC/YheD family protein</fullName>
    </submittedName>
</protein>
<reference evidence="3 4" key="1">
    <citation type="submission" date="2021-04" db="EMBL/GenBank/DDBJ databases">
        <title>Paenibacillus sp. DLE-14 whole genome sequence.</title>
        <authorList>
            <person name="Ham Y.J."/>
        </authorList>
    </citation>
    <scope>NUCLEOTIDE SEQUENCE [LARGE SCALE GENOMIC DNA]</scope>
    <source>
        <strain evidence="3 4">DLE-14</strain>
    </source>
</reference>
<evidence type="ECO:0000256" key="1">
    <source>
        <dbReference type="PROSITE-ProRule" id="PRU00409"/>
    </source>
</evidence>
<keyword evidence="4" id="KW-1185">Reference proteome</keyword>
<dbReference type="Proteomes" id="UP000673394">
    <property type="component" value="Unassembled WGS sequence"/>
</dbReference>
<dbReference type="PROSITE" id="PS50975">
    <property type="entry name" value="ATP_GRASP"/>
    <property type="match status" value="1"/>
</dbReference>
<gene>
    <name evidence="3" type="ORF">I8J30_20295</name>
</gene>